<keyword evidence="1" id="KW-0808">Transferase</keyword>
<name>A0ACC1HHT0_9FUNG</name>
<evidence type="ECO:0000313" key="1">
    <source>
        <dbReference type="EMBL" id="KAJ1676109.1"/>
    </source>
</evidence>
<proteinExistence type="predicted"/>
<protein>
    <submittedName>
        <fullName evidence="1">1,3-beta-D-glucan synthase</fullName>
        <ecNumber evidence="1">2.4.1.34</ecNumber>
    </submittedName>
</protein>
<dbReference type="EC" id="2.4.1.34" evidence="1"/>
<dbReference type="Proteomes" id="UP001145114">
    <property type="component" value="Unassembled WGS sequence"/>
</dbReference>
<dbReference type="EMBL" id="JAMZIH010004971">
    <property type="protein sequence ID" value="KAJ1676109.1"/>
    <property type="molecule type" value="Genomic_DNA"/>
</dbReference>
<keyword evidence="2" id="KW-1185">Reference proteome</keyword>
<keyword evidence="1" id="KW-0328">Glycosyltransferase</keyword>
<evidence type="ECO:0000313" key="2">
    <source>
        <dbReference type="Proteomes" id="UP001145114"/>
    </source>
</evidence>
<reference evidence="1" key="1">
    <citation type="submission" date="2022-06" db="EMBL/GenBank/DDBJ databases">
        <title>Phylogenomic reconstructions and comparative analyses of Kickxellomycotina fungi.</title>
        <authorList>
            <person name="Reynolds N.K."/>
            <person name="Stajich J.E."/>
            <person name="Barry K."/>
            <person name="Grigoriev I.V."/>
            <person name="Crous P."/>
            <person name="Smith M.E."/>
        </authorList>
    </citation>
    <scope>NUCLEOTIDE SEQUENCE</scope>
    <source>
        <strain evidence="1">RSA 2271</strain>
    </source>
</reference>
<feature type="non-terminal residue" evidence="1">
    <location>
        <position position="166"/>
    </location>
</feature>
<accession>A0ACC1HHT0</accession>
<gene>
    <name evidence="1" type="primary">FKS1_4</name>
    <name evidence="1" type="ORF">EV182_008866</name>
</gene>
<sequence>MRFADASIYFGMRLMMLLCYFSLAYWKYSMIYFWVTIAALCVTPYLYNPHQFVMTDFILDYRDWLRWLGAGNHSPNPNSWIAHCRLARIRITGYKRKRLGEKTPSSGHVPRASKGVIATTEILLPVIFAIVSIIPYMYVNSKQTETSKGYGSPLVRIVIFSVAPVA</sequence>
<comment type="caution">
    <text evidence="1">The sequence shown here is derived from an EMBL/GenBank/DDBJ whole genome shotgun (WGS) entry which is preliminary data.</text>
</comment>
<organism evidence="1 2">
    <name type="scientific">Spiromyces aspiralis</name>
    <dbReference type="NCBI Taxonomy" id="68401"/>
    <lineage>
        <taxon>Eukaryota</taxon>
        <taxon>Fungi</taxon>
        <taxon>Fungi incertae sedis</taxon>
        <taxon>Zoopagomycota</taxon>
        <taxon>Kickxellomycotina</taxon>
        <taxon>Kickxellomycetes</taxon>
        <taxon>Kickxellales</taxon>
        <taxon>Kickxellaceae</taxon>
        <taxon>Spiromyces</taxon>
    </lineage>
</organism>